<feature type="region of interest" description="Disordered" evidence="1">
    <location>
        <begin position="91"/>
        <end position="120"/>
    </location>
</feature>
<dbReference type="Proteomes" id="UP000051952">
    <property type="component" value="Unassembled WGS sequence"/>
</dbReference>
<dbReference type="PANTHER" id="PTHR28348">
    <property type="entry name" value="UPF0193 PROTEIN EVG1"/>
    <property type="match status" value="1"/>
</dbReference>
<evidence type="ECO:0000256" key="1">
    <source>
        <dbReference type="SAM" id="MobiDB-lite"/>
    </source>
</evidence>
<evidence type="ECO:0000313" key="3">
    <source>
        <dbReference type="Proteomes" id="UP000051952"/>
    </source>
</evidence>
<dbReference type="EMBL" id="CYKH01000397">
    <property type="protein sequence ID" value="CUF73806.1"/>
    <property type="molecule type" value="Genomic_DNA"/>
</dbReference>
<gene>
    <name evidence="2" type="ORF">BSAL_65280</name>
</gene>
<feature type="region of interest" description="Disordered" evidence="1">
    <location>
        <begin position="47"/>
        <end position="66"/>
    </location>
</feature>
<dbReference type="OMA" id="RCYVAPS"/>
<dbReference type="PANTHER" id="PTHR28348:SF1">
    <property type="entry name" value="UPF0193 PROTEIN EVG1"/>
    <property type="match status" value="1"/>
</dbReference>
<feature type="compositionally biased region" description="Polar residues" evidence="1">
    <location>
        <begin position="55"/>
        <end position="65"/>
    </location>
</feature>
<feature type="compositionally biased region" description="Basic and acidic residues" evidence="1">
    <location>
        <begin position="95"/>
        <end position="105"/>
    </location>
</feature>
<sequence>MDAANQFGRGTPAGNAIYRLYNKKSMDSTLDPELLARLQKMRKEREAAEAEVTQVKATPKSQTHVNVPKFGRRGQAVTDEQRATARLNAMGHRKREGDIKEEVKNSEPVSIPAPSKPAITDKDKDKLAQIFQFGEVLPPVTQYTGANAARLRRPTEEERLEGRFEELSELLAEKKAYLAEIRQGVAGGKNAADRRQAEMICTNDIAQMIQEMKSIDASLRTIGNGGGSGAVSAR</sequence>
<reference evidence="3" key="1">
    <citation type="submission" date="2015-09" db="EMBL/GenBank/DDBJ databases">
        <authorList>
            <consortium name="Pathogen Informatics"/>
        </authorList>
    </citation>
    <scope>NUCLEOTIDE SEQUENCE [LARGE SCALE GENOMIC DNA]</scope>
    <source>
        <strain evidence="3">Lake Konstanz</strain>
    </source>
</reference>
<organism evidence="2 3">
    <name type="scientific">Bodo saltans</name>
    <name type="common">Flagellated protozoan</name>
    <dbReference type="NCBI Taxonomy" id="75058"/>
    <lineage>
        <taxon>Eukaryota</taxon>
        <taxon>Discoba</taxon>
        <taxon>Euglenozoa</taxon>
        <taxon>Kinetoplastea</taxon>
        <taxon>Metakinetoplastina</taxon>
        <taxon>Eubodonida</taxon>
        <taxon>Bodonidae</taxon>
        <taxon>Bodo</taxon>
    </lineage>
</organism>
<accession>A0A0S4IWH4</accession>
<keyword evidence="3" id="KW-1185">Reference proteome</keyword>
<protein>
    <submittedName>
        <fullName evidence="2">Uncharacterized protein</fullName>
    </submittedName>
</protein>
<dbReference type="Pfam" id="PF05250">
    <property type="entry name" value="UPF0193"/>
    <property type="match status" value="1"/>
</dbReference>
<evidence type="ECO:0000313" key="2">
    <source>
        <dbReference type="EMBL" id="CUF73806.1"/>
    </source>
</evidence>
<name>A0A0S4IWH4_BODSA</name>
<dbReference type="VEuPathDB" id="TriTrypDB:BSAL_65280"/>
<proteinExistence type="predicted"/>
<dbReference type="AlphaFoldDB" id="A0A0S4IWH4"/>
<dbReference type="InterPro" id="IPR007914">
    <property type="entry name" value="UPF0193"/>
</dbReference>
<dbReference type="OrthoDB" id="272083at2759"/>